<evidence type="ECO:0000256" key="3">
    <source>
        <dbReference type="ARBA" id="ARBA00012744"/>
    </source>
</evidence>
<dbReference type="PANTHER" id="PTHR42715">
    <property type="entry name" value="BETA-GLUCOSIDASE"/>
    <property type="match status" value="1"/>
</dbReference>
<organism evidence="8 9">
    <name type="scientific">Schizopora paradoxa</name>
    <dbReference type="NCBI Taxonomy" id="27342"/>
    <lineage>
        <taxon>Eukaryota</taxon>
        <taxon>Fungi</taxon>
        <taxon>Dikarya</taxon>
        <taxon>Basidiomycota</taxon>
        <taxon>Agaricomycotina</taxon>
        <taxon>Agaricomycetes</taxon>
        <taxon>Hymenochaetales</taxon>
        <taxon>Schizoporaceae</taxon>
        <taxon>Schizopora</taxon>
    </lineage>
</organism>
<dbReference type="InterPro" id="IPR011658">
    <property type="entry name" value="PA14_dom"/>
</dbReference>
<dbReference type="PROSITE" id="PS51820">
    <property type="entry name" value="PA14"/>
    <property type="match status" value="1"/>
</dbReference>
<evidence type="ECO:0000256" key="1">
    <source>
        <dbReference type="ARBA" id="ARBA00000448"/>
    </source>
</evidence>
<dbReference type="Pfam" id="PF00933">
    <property type="entry name" value="Glyco_hydro_3"/>
    <property type="match status" value="1"/>
</dbReference>
<dbReference type="Gene3D" id="3.40.50.1700">
    <property type="entry name" value="Glycoside hydrolase family 3 C-terminal domain"/>
    <property type="match status" value="1"/>
</dbReference>
<proteinExistence type="inferred from homology"/>
<evidence type="ECO:0000256" key="6">
    <source>
        <dbReference type="RuleBase" id="RU361161"/>
    </source>
</evidence>
<evidence type="ECO:0000256" key="5">
    <source>
        <dbReference type="ARBA" id="ARBA00023295"/>
    </source>
</evidence>
<dbReference type="UniPathway" id="UPA00696"/>
<dbReference type="InterPro" id="IPR001764">
    <property type="entry name" value="Glyco_hydro_3_N"/>
</dbReference>
<dbReference type="GO" id="GO:0030245">
    <property type="term" value="P:cellulose catabolic process"/>
    <property type="evidence" value="ECO:0007669"/>
    <property type="project" value="UniProtKB-UniPathway"/>
</dbReference>
<dbReference type="Gene3D" id="2.60.120.260">
    <property type="entry name" value="Galactose-binding domain-like"/>
    <property type="match status" value="1"/>
</dbReference>
<dbReference type="PROSITE" id="PS00775">
    <property type="entry name" value="GLYCOSYL_HYDROL_F3"/>
    <property type="match status" value="1"/>
</dbReference>
<dbReference type="Pfam" id="PF07691">
    <property type="entry name" value="PA14"/>
    <property type="match status" value="1"/>
</dbReference>
<dbReference type="GO" id="GO:0008422">
    <property type="term" value="F:beta-glucosidase activity"/>
    <property type="evidence" value="ECO:0007669"/>
    <property type="project" value="UniProtKB-EC"/>
</dbReference>
<dbReference type="InterPro" id="IPR036962">
    <property type="entry name" value="Glyco_hydro_3_N_sf"/>
</dbReference>
<dbReference type="SUPFAM" id="SSF51445">
    <property type="entry name" value="(Trans)glycosidases"/>
    <property type="match status" value="1"/>
</dbReference>
<accession>A0A0H2RRB6</accession>
<name>A0A0H2RRB6_9AGAM</name>
<protein>
    <recommendedName>
        <fullName evidence="3 6">beta-glucosidase</fullName>
        <ecNumber evidence="3 6">3.2.1.21</ecNumber>
    </recommendedName>
</protein>
<dbReference type="OrthoDB" id="47059at2759"/>
<dbReference type="InterPro" id="IPR050288">
    <property type="entry name" value="Cellulose_deg_GH3"/>
</dbReference>
<comment type="catalytic activity">
    <reaction evidence="1 6">
        <text>Hydrolysis of terminal, non-reducing beta-D-glucosyl residues with release of beta-D-glucose.</text>
        <dbReference type="EC" id="3.2.1.21"/>
    </reaction>
</comment>
<feature type="domain" description="PA14" evidence="7">
    <location>
        <begin position="418"/>
        <end position="581"/>
    </location>
</feature>
<dbReference type="STRING" id="27342.A0A0H2RRB6"/>
<dbReference type="InterPro" id="IPR037524">
    <property type="entry name" value="PA14/GLEYA"/>
</dbReference>
<dbReference type="InterPro" id="IPR019800">
    <property type="entry name" value="Glyco_hydro_3_AS"/>
</dbReference>
<dbReference type="InterPro" id="IPR017853">
    <property type="entry name" value="GH"/>
</dbReference>
<dbReference type="EC" id="3.2.1.21" evidence="3 6"/>
<dbReference type="Proteomes" id="UP000053477">
    <property type="component" value="Unassembled WGS sequence"/>
</dbReference>
<dbReference type="Pfam" id="PF01915">
    <property type="entry name" value="Glyco_hydro_3_C"/>
    <property type="match status" value="1"/>
</dbReference>
<dbReference type="SUPFAM" id="SSF52279">
    <property type="entry name" value="Beta-D-glucan exohydrolase, C-terminal domain"/>
    <property type="match status" value="1"/>
</dbReference>
<comment type="pathway">
    <text evidence="6">Glycan metabolism; cellulose degradation.</text>
</comment>
<dbReference type="InParanoid" id="A0A0H2RRB6"/>
<evidence type="ECO:0000256" key="4">
    <source>
        <dbReference type="ARBA" id="ARBA00022801"/>
    </source>
</evidence>
<dbReference type="InterPro" id="IPR036881">
    <property type="entry name" value="Glyco_hydro_3_C_sf"/>
</dbReference>
<evidence type="ECO:0000313" key="9">
    <source>
        <dbReference type="Proteomes" id="UP000053477"/>
    </source>
</evidence>
<comment type="similarity">
    <text evidence="2 6">Belongs to the glycosyl hydrolase 3 family.</text>
</comment>
<reference evidence="8 9" key="1">
    <citation type="submission" date="2015-04" db="EMBL/GenBank/DDBJ databases">
        <title>Complete genome sequence of Schizopora paradoxa KUC8140, a cosmopolitan wood degrader in East Asia.</title>
        <authorList>
            <consortium name="DOE Joint Genome Institute"/>
            <person name="Min B."/>
            <person name="Park H."/>
            <person name="Jang Y."/>
            <person name="Kim J.-J."/>
            <person name="Kim K.H."/>
            <person name="Pangilinan J."/>
            <person name="Lipzen A."/>
            <person name="Riley R."/>
            <person name="Grigoriev I.V."/>
            <person name="Spatafora J.W."/>
            <person name="Choi I.-G."/>
        </authorList>
    </citation>
    <scope>NUCLEOTIDE SEQUENCE [LARGE SCALE GENOMIC DNA]</scope>
    <source>
        <strain evidence="8 9">KUC8140</strain>
    </source>
</reference>
<gene>
    <name evidence="8" type="ORF">SCHPADRAFT_830133</name>
</gene>
<dbReference type="InterPro" id="IPR013783">
    <property type="entry name" value="Ig-like_fold"/>
</dbReference>
<dbReference type="Gene3D" id="3.20.20.300">
    <property type="entry name" value="Glycoside hydrolase, family 3, N-terminal domain"/>
    <property type="match status" value="1"/>
</dbReference>
<dbReference type="Gene3D" id="2.60.40.10">
    <property type="entry name" value="Immunoglobulins"/>
    <property type="match status" value="1"/>
</dbReference>
<keyword evidence="5 6" id="KW-0326">Glycosidase</keyword>
<evidence type="ECO:0000313" key="8">
    <source>
        <dbReference type="EMBL" id="KLO11998.1"/>
    </source>
</evidence>
<keyword evidence="4 6" id="KW-0378">Hydrolase</keyword>
<dbReference type="Pfam" id="PF14310">
    <property type="entry name" value="Fn3-like"/>
    <property type="match status" value="1"/>
</dbReference>
<dbReference type="EMBL" id="KQ085987">
    <property type="protein sequence ID" value="KLO11998.1"/>
    <property type="molecule type" value="Genomic_DNA"/>
</dbReference>
<evidence type="ECO:0000259" key="7">
    <source>
        <dbReference type="PROSITE" id="PS51820"/>
    </source>
</evidence>
<dbReference type="InterPro" id="IPR026891">
    <property type="entry name" value="Fn3-like"/>
</dbReference>
<dbReference type="InterPro" id="IPR002772">
    <property type="entry name" value="Glyco_hydro_3_C"/>
</dbReference>
<evidence type="ECO:0000256" key="2">
    <source>
        <dbReference type="ARBA" id="ARBA00005336"/>
    </source>
</evidence>
<dbReference type="PANTHER" id="PTHR42715:SF27">
    <property type="entry name" value="BETA-GLUCOSIDASE-RELATED"/>
    <property type="match status" value="1"/>
</dbReference>
<sequence>MSSSEPFLDASIPDLLTKLSIDEKILLLSAPNWWNTNEIKRLGIPAVRMSDGPNGVRGSSHFVPTPAQCLPCATALASTFDTNLVHKVGEFLASEVKLKSSVILLAPTCNIPRSPLGGRSFESFSEDPHLSGMMAAAYVNGIQSKGVSATIKHFVANDQEHERTAVDSVISERALREIYLYPCAKTLTDFLFMLAQKHAKPWAYMTSYGRIDGIHCSENPRLLNDILRKEWQFDGLVISDWFGTYSVDLAIKAGLDLEMPGPPRWRTPLLVNHTLGAQKVTVDDINARVSALLSFVQKLAKKNPEVVFGDGVERSGDSPEARRFCRKLTAETMVLLKNKSNLLPIRPDKVKKLAIIGPHAKASVISGGGSAALKPTYVVTPWDGITKGAPEDISITYTVGTYADRYLPTLESLIKTDDGKQGWTCTFYAFTEDGGTKDVASYDLTETKVKLNDFIPKGLGEEWGIRLRGHVTVERDMPFELGLAVAGRAKLYVNGDLVIDNWTKQRPGDFFYGQGTAEEKAVVDLKGGLSAEILINYICTSPPPSPDEDLAKLLSQPALMRGLRLGGAEKIDEDKAIKDAAELAYNADIAVVICGLTSEWESEGFDRPTLDLPRRQNELITKVCRANPKTIVVIQSGSAVSMPWINDADGIMQAWLSGNEAGNAIADVLFGKVNPSGRLPMTLPAKIEDTPAFLSFGSENGKVVYREDLFVGYKHYQARKIRPLFPFGHGLSYTSFALSDVKITETTAGNTLSYEVSVTVTNTGERIGSEVVMLFVNLPDNGTTTPNLQLRGFVKANDVPPRKRRTVTIKLDKYAFSYWDSPKDRWNVLRGAHGVHIGTSSDNLPFKEEIVLKSGFSWEGL</sequence>
<keyword evidence="9" id="KW-1185">Reference proteome</keyword>
<dbReference type="SMART" id="SM01217">
    <property type="entry name" value="Fn3_like"/>
    <property type="match status" value="1"/>
</dbReference>
<keyword evidence="6" id="KW-0624">Polysaccharide degradation</keyword>
<dbReference type="PRINTS" id="PR00133">
    <property type="entry name" value="GLHYDRLASE3"/>
</dbReference>
<dbReference type="AlphaFoldDB" id="A0A0H2RRB6"/>
<keyword evidence="6" id="KW-0119">Carbohydrate metabolism</keyword>
<dbReference type="FunCoup" id="A0A0H2RRB6">
    <property type="interactions" value="45"/>
</dbReference>